<gene>
    <name evidence="3" type="ORF">BPMI_01386</name>
</gene>
<reference evidence="3 4" key="1">
    <citation type="submission" date="2015-06" db="EMBL/GenBank/DDBJ databases">
        <title>Comparative genomics of Burkholderia leaf nodule symbionts.</title>
        <authorList>
            <person name="Carlier A."/>
            <person name="Eberl L."/>
            <person name="Pinto-Carbo M."/>
        </authorList>
    </citation>
    <scope>NUCLEOTIDE SEQUENCE [LARGE SCALE GENOMIC DNA]</scope>
    <source>
        <strain evidence="3 4">UZHbot3</strain>
    </source>
</reference>
<dbReference type="InterPro" id="IPR050641">
    <property type="entry name" value="RIFMO-like"/>
</dbReference>
<sequence length="223" mass="25049">MHGNWRPRCKAGGERTLLGSYERERKPIAQRNTIAARLLTQHVGNLDIPPDLERDYDERGVTARARFGGQLEVFRGQFASLGVQLAARYDGSEIICPDGAPPPDDPLEYRPSSVPGGRLPHLWIHLTKGKRRSVFDDLHAGFTLLRIGPVRRNVDAFRAAARERRIPLQVLDVGEDKAFDLYQCRLLLVRPDQHIAWRGDHAPQDAGAVLDEVVGISIRERSL</sequence>
<evidence type="ECO:0000256" key="1">
    <source>
        <dbReference type="ARBA" id="ARBA00022630"/>
    </source>
</evidence>
<organism evidence="3 4">
    <name type="scientific">Candidatus Burkholderia pumila</name>
    <dbReference type="NCBI Taxonomy" id="1090375"/>
    <lineage>
        <taxon>Bacteria</taxon>
        <taxon>Pseudomonadati</taxon>
        <taxon>Pseudomonadota</taxon>
        <taxon>Betaproteobacteria</taxon>
        <taxon>Burkholderiales</taxon>
        <taxon>Burkholderiaceae</taxon>
        <taxon>Burkholderia</taxon>
    </lineage>
</organism>
<dbReference type="Pfam" id="PF21274">
    <property type="entry name" value="Rng_hyd_C"/>
    <property type="match status" value="1"/>
</dbReference>
<dbReference type="Proteomes" id="UP000242951">
    <property type="component" value="Unassembled WGS sequence"/>
</dbReference>
<keyword evidence="2" id="KW-0274">FAD</keyword>
<dbReference type="PANTHER" id="PTHR43004:SF19">
    <property type="entry name" value="BINDING MONOOXYGENASE, PUTATIVE (JCVI)-RELATED"/>
    <property type="match status" value="1"/>
</dbReference>
<comment type="caution">
    <text evidence="3">The sequence shown here is derived from an EMBL/GenBank/DDBJ whole genome shotgun (WGS) entry which is preliminary data.</text>
</comment>
<dbReference type="Gene3D" id="3.40.30.120">
    <property type="match status" value="1"/>
</dbReference>
<keyword evidence="4" id="KW-1185">Reference proteome</keyword>
<evidence type="ECO:0000313" key="4">
    <source>
        <dbReference type="Proteomes" id="UP000242951"/>
    </source>
</evidence>
<evidence type="ECO:0000313" key="3">
    <source>
        <dbReference type="EMBL" id="KMQ77557.1"/>
    </source>
</evidence>
<keyword evidence="1" id="KW-0285">Flavoprotein</keyword>
<protein>
    <recommendedName>
        <fullName evidence="5">FAD-binding domain-containing protein</fullName>
    </recommendedName>
</protein>
<name>A0ABR5HK66_9BURK</name>
<evidence type="ECO:0008006" key="5">
    <source>
        <dbReference type="Google" id="ProtNLM"/>
    </source>
</evidence>
<dbReference type="PANTHER" id="PTHR43004">
    <property type="entry name" value="TRK SYSTEM POTASSIUM UPTAKE PROTEIN"/>
    <property type="match status" value="1"/>
</dbReference>
<proteinExistence type="predicted"/>
<accession>A0ABR5HK66</accession>
<dbReference type="EMBL" id="LELG01000330">
    <property type="protein sequence ID" value="KMQ77557.1"/>
    <property type="molecule type" value="Genomic_DNA"/>
</dbReference>
<evidence type="ECO:0000256" key="2">
    <source>
        <dbReference type="ARBA" id="ARBA00022827"/>
    </source>
</evidence>